<feature type="compositionally biased region" description="Basic and acidic residues" evidence="1">
    <location>
        <begin position="206"/>
        <end position="227"/>
    </location>
</feature>
<dbReference type="AlphaFoldDB" id="A0A1Y2BVQ0"/>
<gene>
    <name evidence="2" type="ORF">BCR33DRAFT_720496</name>
</gene>
<feature type="region of interest" description="Disordered" evidence="1">
    <location>
        <begin position="185"/>
        <end position="227"/>
    </location>
</feature>
<evidence type="ECO:0000313" key="3">
    <source>
        <dbReference type="Proteomes" id="UP000193642"/>
    </source>
</evidence>
<comment type="caution">
    <text evidence="2">The sequence shown here is derived from an EMBL/GenBank/DDBJ whole genome shotgun (WGS) entry which is preliminary data.</text>
</comment>
<feature type="region of interest" description="Disordered" evidence="1">
    <location>
        <begin position="94"/>
        <end position="123"/>
    </location>
</feature>
<feature type="compositionally biased region" description="Low complexity" evidence="1">
    <location>
        <begin position="109"/>
        <end position="123"/>
    </location>
</feature>
<reference evidence="2 3" key="1">
    <citation type="submission" date="2016-07" db="EMBL/GenBank/DDBJ databases">
        <title>Pervasive Adenine N6-methylation of Active Genes in Fungi.</title>
        <authorList>
            <consortium name="DOE Joint Genome Institute"/>
            <person name="Mondo S.J."/>
            <person name="Dannebaum R.O."/>
            <person name="Kuo R.C."/>
            <person name="Labutti K."/>
            <person name="Haridas S."/>
            <person name="Kuo A."/>
            <person name="Salamov A."/>
            <person name="Ahrendt S.R."/>
            <person name="Lipzen A."/>
            <person name="Sullivan W."/>
            <person name="Andreopoulos W.B."/>
            <person name="Clum A."/>
            <person name="Lindquist E."/>
            <person name="Daum C."/>
            <person name="Ramamoorthy G.K."/>
            <person name="Gryganskyi A."/>
            <person name="Culley D."/>
            <person name="Magnuson J.K."/>
            <person name="James T.Y."/>
            <person name="O'Malley M.A."/>
            <person name="Stajich J.E."/>
            <person name="Spatafora J.W."/>
            <person name="Visel A."/>
            <person name="Grigoriev I.V."/>
        </authorList>
    </citation>
    <scope>NUCLEOTIDE SEQUENCE [LARGE SCALE GENOMIC DNA]</scope>
    <source>
        <strain evidence="2 3">JEL800</strain>
    </source>
</reference>
<evidence type="ECO:0000313" key="2">
    <source>
        <dbReference type="EMBL" id="ORY38826.1"/>
    </source>
</evidence>
<feature type="compositionally biased region" description="Low complexity" evidence="1">
    <location>
        <begin position="154"/>
        <end position="167"/>
    </location>
</feature>
<evidence type="ECO:0000256" key="1">
    <source>
        <dbReference type="SAM" id="MobiDB-lite"/>
    </source>
</evidence>
<protein>
    <submittedName>
        <fullName evidence="2">Uncharacterized protein</fullName>
    </submittedName>
</protein>
<feature type="region of interest" description="Disordered" evidence="1">
    <location>
        <begin position="148"/>
        <end position="169"/>
    </location>
</feature>
<accession>A0A1Y2BVQ0</accession>
<keyword evidence="3" id="KW-1185">Reference proteome</keyword>
<dbReference type="Proteomes" id="UP000193642">
    <property type="component" value="Unassembled WGS sequence"/>
</dbReference>
<organism evidence="2 3">
    <name type="scientific">Rhizoclosmatium globosum</name>
    <dbReference type="NCBI Taxonomy" id="329046"/>
    <lineage>
        <taxon>Eukaryota</taxon>
        <taxon>Fungi</taxon>
        <taxon>Fungi incertae sedis</taxon>
        <taxon>Chytridiomycota</taxon>
        <taxon>Chytridiomycota incertae sedis</taxon>
        <taxon>Chytridiomycetes</taxon>
        <taxon>Chytridiales</taxon>
        <taxon>Chytriomycetaceae</taxon>
        <taxon>Rhizoclosmatium</taxon>
    </lineage>
</organism>
<sequence>MPPATPSAVYTSSVRVRAEQQSNSTFLQTFTLVQIVLFPVVVMPRLLLGLLSPFLIVSEVVDSVVCGRRQRWRVGPVLKVVNVDLGVNVHTQKQVSTSPAKSSRIPRHVAPLSLSPPRSSSAAADVSPPILGFEHRLPASLALHMDRNKRHQISSSRNSESTASTYSAGNAQDSFAKELEKRMIGFQRRTGSGSEFLSLPMHRRRMESEEARVRRRVEDKSWLDGPA</sequence>
<dbReference type="EMBL" id="MCGO01000042">
    <property type="protein sequence ID" value="ORY38826.1"/>
    <property type="molecule type" value="Genomic_DNA"/>
</dbReference>
<name>A0A1Y2BVQ0_9FUNG</name>
<proteinExistence type="predicted"/>